<proteinExistence type="predicted"/>
<sequence>MSLLKMASATCGACKRLISNNLVCKWPWLAESSFKASIKKEVPCWMKFWEKKMSATFSMSNGSPLLEDNKLMANSEALSGLDLNKLEINMLKFGW</sequence>
<reference evidence="1" key="2">
    <citation type="submission" date="2021-01" db="EMBL/GenBank/DDBJ databases">
        <authorList>
            <person name="Schikora-Tamarit M.A."/>
        </authorList>
    </citation>
    <scope>NUCLEOTIDE SEQUENCE</scope>
    <source>
        <strain evidence="1">CBS2887</strain>
    </source>
</reference>
<evidence type="ECO:0000313" key="1">
    <source>
        <dbReference type="EMBL" id="KAH3688210.1"/>
    </source>
</evidence>
<evidence type="ECO:0000313" key="2">
    <source>
        <dbReference type="Proteomes" id="UP000774326"/>
    </source>
</evidence>
<protein>
    <submittedName>
        <fullName evidence="1">Uncharacterized protein</fullName>
    </submittedName>
</protein>
<comment type="caution">
    <text evidence="1">The sequence shown here is derived from an EMBL/GenBank/DDBJ whole genome shotgun (WGS) entry which is preliminary data.</text>
</comment>
<organism evidence="1 2">
    <name type="scientific">Wickerhamomyces pijperi</name>
    <name type="common">Yeast</name>
    <name type="synonym">Pichia pijperi</name>
    <dbReference type="NCBI Taxonomy" id="599730"/>
    <lineage>
        <taxon>Eukaryota</taxon>
        <taxon>Fungi</taxon>
        <taxon>Dikarya</taxon>
        <taxon>Ascomycota</taxon>
        <taxon>Saccharomycotina</taxon>
        <taxon>Saccharomycetes</taxon>
        <taxon>Phaffomycetales</taxon>
        <taxon>Wickerhamomycetaceae</taxon>
        <taxon>Wickerhamomyces</taxon>
    </lineage>
</organism>
<name>A0A9P8QFC7_WICPI</name>
<keyword evidence="2" id="KW-1185">Reference proteome</keyword>
<dbReference type="EMBL" id="JAEUBG010000466">
    <property type="protein sequence ID" value="KAH3688210.1"/>
    <property type="molecule type" value="Genomic_DNA"/>
</dbReference>
<accession>A0A9P8QFC7</accession>
<dbReference type="Proteomes" id="UP000774326">
    <property type="component" value="Unassembled WGS sequence"/>
</dbReference>
<dbReference type="AlphaFoldDB" id="A0A9P8QFC7"/>
<gene>
    <name evidence="1" type="ORF">WICPIJ_000796</name>
</gene>
<reference evidence="1" key="1">
    <citation type="journal article" date="2021" name="Open Biol.">
        <title>Shared evolutionary footprints suggest mitochondrial oxidative damage underlies multiple complex I losses in fungi.</title>
        <authorList>
            <person name="Schikora-Tamarit M.A."/>
            <person name="Marcet-Houben M."/>
            <person name="Nosek J."/>
            <person name="Gabaldon T."/>
        </authorList>
    </citation>
    <scope>NUCLEOTIDE SEQUENCE</scope>
    <source>
        <strain evidence="1">CBS2887</strain>
    </source>
</reference>